<dbReference type="InterPro" id="IPR031410">
    <property type="entry name" value="SAXO4"/>
</dbReference>
<evidence type="ECO:0000313" key="1">
    <source>
        <dbReference type="Ensembl" id="ENSACIP00000006534.1"/>
    </source>
</evidence>
<reference evidence="1" key="2">
    <citation type="submission" date="2025-09" db="UniProtKB">
        <authorList>
            <consortium name="Ensembl"/>
        </authorList>
    </citation>
    <scope>IDENTIFICATION</scope>
</reference>
<evidence type="ECO:0000313" key="2">
    <source>
        <dbReference type="Proteomes" id="UP000261340"/>
    </source>
</evidence>
<dbReference type="AlphaFoldDB" id="A0A3Q0R3A8"/>
<dbReference type="GeneTree" id="ENSGT00730000113054"/>
<keyword evidence="2" id="KW-1185">Reference proteome</keyword>
<dbReference type="OMA" id="TTYNQRY"/>
<accession>A0A3Q0R3A8</accession>
<dbReference type="Ensembl" id="ENSACIT00000006732.1">
    <property type="protein sequence ID" value="ENSACIP00000006534.1"/>
    <property type="gene ID" value="ENSACIG00000005126.1"/>
</dbReference>
<name>A0A3Q0R3A8_AMPCI</name>
<reference evidence="1" key="1">
    <citation type="submission" date="2025-08" db="UniProtKB">
        <authorList>
            <consortium name="Ensembl"/>
        </authorList>
    </citation>
    <scope>IDENTIFICATION</scope>
</reference>
<dbReference type="STRING" id="61819.ENSACIP00000006534"/>
<proteinExistence type="predicted"/>
<dbReference type="Pfam" id="PF15691">
    <property type="entry name" value="PPP1R32"/>
    <property type="match status" value="2"/>
</dbReference>
<dbReference type="Proteomes" id="UP000261340">
    <property type="component" value="Unplaced"/>
</dbReference>
<dbReference type="GO" id="GO:0019902">
    <property type="term" value="F:phosphatase binding"/>
    <property type="evidence" value="ECO:0007669"/>
    <property type="project" value="TreeGrafter"/>
</dbReference>
<sequence>MPAAGAIGRRGQLTSNAIKLHNTYVASYGESVLRPSETGFTSNQRPAIYYRPSLDHIDNPQFGLLLSDSFVSQTKRHYQPHIHSDCSGSSNIVNKPRHSGFHQLRIQPKAASVEEKTEYQSIFVFHRPTPAVSQNNVTVGPKGRTGFTKAAELQVNTSFLVSVGEPHQTPSSVMKTDFMPFSLLQGPEAKSGLCSRSCRETGFTRGDITPLAHPSSLLPSLSTKTNTKAPTVSTIGKKEPTGHVLNAQKKQVFPNATFDFSNFTTHYQSNFGHRADLEKLKSGNSCAGIVSSKMENGYNRRDMDRYICYNHEVSSYTQFL</sequence>
<dbReference type="PANTHER" id="PTHR34349">
    <property type="entry name" value="PROTEIN PHOSPHATASE 1 REGULATORY SUBUNIT 32"/>
    <property type="match status" value="1"/>
</dbReference>
<protein>
    <submittedName>
        <fullName evidence="1">Stabilizer of axonemal microtubules 4</fullName>
    </submittedName>
</protein>
<organism evidence="1 2">
    <name type="scientific">Amphilophus citrinellus</name>
    <name type="common">Midas cichlid</name>
    <name type="synonym">Cichlasoma citrinellum</name>
    <dbReference type="NCBI Taxonomy" id="61819"/>
    <lineage>
        <taxon>Eukaryota</taxon>
        <taxon>Metazoa</taxon>
        <taxon>Chordata</taxon>
        <taxon>Craniata</taxon>
        <taxon>Vertebrata</taxon>
        <taxon>Euteleostomi</taxon>
        <taxon>Actinopterygii</taxon>
        <taxon>Neopterygii</taxon>
        <taxon>Teleostei</taxon>
        <taxon>Neoteleostei</taxon>
        <taxon>Acanthomorphata</taxon>
        <taxon>Ovalentaria</taxon>
        <taxon>Cichlomorphae</taxon>
        <taxon>Cichliformes</taxon>
        <taxon>Cichlidae</taxon>
        <taxon>New World cichlids</taxon>
        <taxon>Cichlasomatinae</taxon>
        <taxon>Heroini</taxon>
        <taxon>Amphilophus</taxon>
    </lineage>
</organism>
<dbReference type="PANTHER" id="PTHR34349:SF1">
    <property type="entry name" value="PROTEIN PHOSPHATASE 1 REGULATORY SUBUNIT 32"/>
    <property type="match status" value="1"/>
</dbReference>